<dbReference type="PANTHER" id="PTHR31506">
    <property type="entry name" value="BES1/BZR1 HOMOLOG PROTEIN 3-RELATED"/>
    <property type="match status" value="1"/>
</dbReference>
<protein>
    <recommendedName>
        <fullName evidence="5">Protein BZR1 homolog</fullName>
    </recommendedName>
    <alternativeName>
        <fullName evidence="5">Protein BRASSINAZOLE-RESISTANT 1 homolog</fullName>
    </alternativeName>
</protein>
<organism evidence="8 9">
    <name type="scientific">Escallonia rubra</name>
    <dbReference type="NCBI Taxonomy" id="112253"/>
    <lineage>
        <taxon>Eukaryota</taxon>
        <taxon>Viridiplantae</taxon>
        <taxon>Streptophyta</taxon>
        <taxon>Embryophyta</taxon>
        <taxon>Tracheophyta</taxon>
        <taxon>Spermatophyta</taxon>
        <taxon>Magnoliopsida</taxon>
        <taxon>eudicotyledons</taxon>
        <taxon>Gunneridae</taxon>
        <taxon>Pentapetalae</taxon>
        <taxon>asterids</taxon>
        <taxon>campanulids</taxon>
        <taxon>Escalloniales</taxon>
        <taxon>Escalloniaceae</taxon>
        <taxon>Escallonia</taxon>
    </lineage>
</organism>
<comment type="subcellular location">
    <subcellularLocation>
        <location evidence="5">Nucleus</location>
    </subcellularLocation>
</comment>
<gene>
    <name evidence="8" type="ORF">RJ640_021018</name>
</gene>
<evidence type="ECO:0000256" key="5">
    <source>
        <dbReference type="RuleBase" id="RU369040"/>
    </source>
</evidence>
<keyword evidence="5" id="KW-1070">Brassinosteroid signaling pathway</keyword>
<evidence type="ECO:0000256" key="3">
    <source>
        <dbReference type="ARBA" id="ARBA00023125"/>
    </source>
</evidence>
<keyword evidence="3 5" id="KW-0238">DNA-binding</keyword>
<dbReference type="GO" id="GO:0003700">
    <property type="term" value="F:DNA-binding transcription factor activity"/>
    <property type="evidence" value="ECO:0007669"/>
    <property type="project" value="UniProtKB-UniRule"/>
</dbReference>
<proteinExistence type="inferred from homology"/>
<evidence type="ECO:0000256" key="6">
    <source>
        <dbReference type="SAM" id="MobiDB-lite"/>
    </source>
</evidence>
<dbReference type="GO" id="GO:0005634">
    <property type="term" value="C:nucleus"/>
    <property type="evidence" value="ECO:0007669"/>
    <property type="project" value="UniProtKB-SubCell"/>
</dbReference>
<evidence type="ECO:0000313" key="8">
    <source>
        <dbReference type="EMBL" id="KAK2994786.1"/>
    </source>
</evidence>
<evidence type="ECO:0000259" key="7">
    <source>
        <dbReference type="Pfam" id="PF05687"/>
    </source>
</evidence>
<evidence type="ECO:0000256" key="2">
    <source>
        <dbReference type="ARBA" id="ARBA00023015"/>
    </source>
</evidence>
<evidence type="ECO:0000256" key="4">
    <source>
        <dbReference type="ARBA" id="ARBA00023163"/>
    </source>
</evidence>
<feature type="domain" description="BES1/BZR1 plant transcription factor N-terminal" evidence="7">
    <location>
        <begin position="35"/>
        <end position="157"/>
    </location>
</feature>
<dbReference type="EMBL" id="JAVXUO010000170">
    <property type="protein sequence ID" value="KAK2994786.1"/>
    <property type="molecule type" value="Genomic_DNA"/>
</dbReference>
<dbReference type="GO" id="GO:0009742">
    <property type="term" value="P:brassinosteroid mediated signaling pathway"/>
    <property type="evidence" value="ECO:0007669"/>
    <property type="project" value="UniProtKB-UniRule"/>
</dbReference>
<dbReference type="InterPro" id="IPR008540">
    <property type="entry name" value="BES1_N"/>
</dbReference>
<comment type="function">
    <text evidence="5">Functions in brassinosteroid signaling. May function as transcriptional repressor.</text>
</comment>
<comment type="similarity">
    <text evidence="1 5">Belongs to the BZR/LAT61 family.</text>
</comment>
<feature type="region of interest" description="Disordered" evidence="6">
    <location>
        <begin position="1"/>
        <end position="56"/>
    </location>
</feature>
<dbReference type="PANTHER" id="PTHR31506:SF22">
    <property type="entry name" value="PROTEIN BRASSINAZOLE-RESISTANT 2"/>
    <property type="match status" value="1"/>
</dbReference>
<dbReference type="InterPro" id="IPR033264">
    <property type="entry name" value="BZR"/>
</dbReference>
<name>A0AA88UU24_9ASTE</name>
<comment type="caution">
    <text evidence="8">The sequence shown here is derived from an EMBL/GenBank/DDBJ whole genome shotgun (WGS) entry which is preliminary data.</text>
</comment>
<feature type="compositionally biased region" description="Polar residues" evidence="6">
    <location>
        <begin position="114"/>
        <end position="123"/>
    </location>
</feature>
<reference evidence="8" key="1">
    <citation type="submission" date="2022-12" db="EMBL/GenBank/DDBJ databases">
        <title>Draft genome assemblies for two species of Escallonia (Escalloniales).</title>
        <authorList>
            <person name="Chanderbali A."/>
            <person name="Dervinis C."/>
            <person name="Anghel I."/>
            <person name="Soltis D."/>
            <person name="Soltis P."/>
            <person name="Zapata F."/>
        </authorList>
    </citation>
    <scope>NUCLEOTIDE SEQUENCE</scope>
    <source>
        <strain evidence="8">UCBG92.1500</strain>
        <tissue evidence="8">Leaf</tissue>
    </source>
</reference>
<dbReference type="GO" id="GO:0003677">
    <property type="term" value="F:DNA binding"/>
    <property type="evidence" value="ECO:0007669"/>
    <property type="project" value="UniProtKB-UniRule"/>
</dbReference>
<dbReference type="AlphaFoldDB" id="A0AA88UU24"/>
<dbReference type="GO" id="GO:0006351">
    <property type="term" value="P:DNA-templated transcription"/>
    <property type="evidence" value="ECO:0007669"/>
    <property type="project" value="InterPro"/>
</dbReference>
<feature type="compositionally biased region" description="Low complexity" evidence="6">
    <location>
        <begin position="14"/>
        <end position="28"/>
    </location>
</feature>
<keyword evidence="4 5" id="KW-0804">Transcription</keyword>
<sequence>MFEYLSEREREMMSEGGSRSSASSSPAAAGGGGGGGRRKPSWRERETNRRRERRRRAVAANIYAGLRAQGSYNLPKHCDNNEVLKALCAEAGWTVEPDGTTYRKGSKPPLIKTGGTSTNTTPCSSQRPSPPSSFFPSPYSSYQHSPSSSSFPSPSLFYANMSSYPFGFLRNFVPLSLPALRISNSAPVSPPLSSPTARQLPKLNLNWESLAKESMSSLNVPFFAASAPASPSRCHRTAPATIPECNESDSSTIDSGQWVSFQKYAPTMGPTSPTFNLVKPVAQPISLEDAISEKGKGIEFQFESGAVKPWEGEMIHDGGFDDLELTLGSGNARIEDAK</sequence>
<feature type="region of interest" description="Disordered" evidence="6">
    <location>
        <begin position="97"/>
        <end position="139"/>
    </location>
</feature>
<dbReference type="Proteomes" id="UP001187471">
    <property type="component" value="Unassembled WGS sequence"/>
</dbReference>
<evidence type="ECO:0000256" key="1">
    <source>
        <dbReference type="ARBA" id="ARBA00005909"/>
    </source>
</evidence>
<keyword evidence="9" id="KW-1185">Reference proteome</keyword>
<accession>A0AA88UU24</accession>
<feature type="compositionally biased region" description="Basic and acidic residues" evidence="6">
    <location>
        <begin position="1"/>
        <end position="13"/>
    </location>
</feature>
<dbReference type="Pfam" id="PF05687">
    <property type="entry name" value="BES1_N"/>
    <property type="match status" value="1"/>
</dbReference>
<keyword evidence="2 5" id="KW-0805">Transcription regulation</keyword>
<evidence type="ECO:0000313" key="9">
    <source>
        <dbReference type="Proteomes" id="UP001187471"/>
    </source>
</evidence>